<feature type="compositionally biased region" description="Polar residues" evidence="1">
    <location>
        <begin position="38"/>
        <end position="66"/>
    </location>
</feature>
<proteinExistence type="predicted"/>
<accession>A0A061BC83</accession>
<feature type="compositionally biased region" description="Basic residues" evidence="1">
    <location>
        <begin position="483"/>
        <end position="499"/>
    </location>
</feature>
<feature type="region of interest" description="Disordered" evidence="1">
    <location>
        <begin position="374"/>
        <end position="399"/>
    </location>
</feature>
<dbReference type="OrthoDB" id="4067583at2759"/>
<feature type="compositionally biased region" description="Basic and acidic residues" evidence="1">
    <location>
        <begin position="374"/>
        <end position="384"/>
    </location>
</feature>
<feature type="region of interest" description="Disordered" evidence="1">
    <location>
        <begin position="215"/>
        <end position="278"/>
    </location>
</feature>
<feature type="compositionally biased region" description="Low complexity" evidence="1">
    <location>
        <begin position="254"/>
        <end position="266"/>
    </location>
</feature>
<reference evidence="2" key="1">
    <citation type="journal article" date="2014" name="Genome Announc.">
        <title>Genome sequence of the yeast Cyberlindnera fabianii (Hansenula fabianii).</title>
        <authorList>
            <person name="Freel K.C."/>
            <person name="Sarilar V."/>
            <person name="Neuveglise C."/>
            <person name="Devillers H."/>
            <person name="Friedrich A."/>
            <person name="Schacherer J."/>
        </authorList>
    </citation>
    <scope>NUCLEOTIDE SEQUENCE</scope>
    <source>
        <strain evidence="2">YJS4271</strain>
    </source>
</reference>
<evidence type="ECO:0000256" key="1">
    <source>
        <dbReference type="SAM" id="MobiDB-lite"/>
    </source>
</evidence>
<sequence length="574" mass="63422">MRCPTEITSVLYLYILSEGLKTTRKGSQLHRMEHKHSPQGSIASSTTSDLLEQSKVASSLSNLEQRAQQDRSRLEGMLEAYKNSSEESTSLTEPVSTTTNEEDYEDADDFIVNRSRPVSQQISFGEVDNRVDEHTLSDSPSVNRENTADTIQQEQHSIPYGQDTASGDFAFERPMISQNLNPQSLAMESPTLNRRSVISEYAASIHEADHVVVPTKTQATSSAGRPSIVQISRNPSKSSKKSLKNHEKKLSAMSGDSNTNSGSGSDRYPESAYSGKESHYDAQIPIADATTSPAEAEIIPEETTTTGTNHSHHASTDTFDFDVGPLNTKKEKAVQNVEKEYLTAVDPAIPSRSPRRPVSSTGLKLPVHELAEFEKASRRTKSEQIHGISGHFDDTSRSLTLGDSLENQANVHGVPELEPEITDLQDTETASKQRDVSQPRPLPPPPPPQHRVATPASVKSQPEVEVENIDDGFVTEEDEEKKDKKKKRKSKKRNSTFKKGHFNHDTLVTLLQATEGTIIGQEFQGIGLETQDKQLVERLVDSLSRLTADMIVDGDRREESVKRLNKAIKALEGF</sequence>
<feature type="compositionally biased region" description="Acidic residues" evidence="1">
    <location>
        <begin position="464"/>
        <end position="480"/>
    </location>
</feature>
<dbReference type="VEuPathDB" id="FungiDB:BON22_5493"/>
<feature type="compositionally biased region" description="Basic and acidic residues" evidence="1">
    <location>
        <begin position="67"/>
        <end position="76"/>
    </location>
</feature>
<feature type="compositionally biased region" description="Polar residues" evidence="1">
    <location>
        <begin position="137"/>
        <end position="156"/>
    </location>
</feature>
<feature type="region of interest" description="Disordered" evidence="1">
    <location>
        <begin position="26"/>
        <end position="105"/>
    </location>
</feature>
<dbReference type="EMBL" id="LK052918">
    <property type="protein sequence ID" value="CDR47547.1"/>
    <property type="molecule type" value="Genomic_DNA"/>
</dbReference>
<protein>
    <submittedName>
        <fullName evidence="2">CYFA0S33e00298g1_1</fullName>
    </submittedName>
</protein>
<feature type="region of interest" description="Disordered" evidence="1">
    <location>
        <begin position="426"/>
        <end position="499"/>
    </location>
</feature>
<feature type="region of interest" description="Disordered" evidence="1">
    <location>
        <begin position="302"/>
        <end position="324"/>
    </location>
</feature>
<dbReference type="AlphaFoldDB" id="A0A061BC83"/>
<feature type="region of interest" description="Disordered" evidence="1">
    <location>
        <begin position="130"/>
        <end position="167"/>
    </location>
</feature>
<feature type="compositionally biased region" description="Polar residues" evidence="1">
    <location>
        <begin position="82"/>
        <end position="99"/>
    </location>
</feature>
<organism evidence="2">
    <name type="scientific">Cyberlindnera fabianii</name>
    <name type="common">Yeast</name>
    <name type="synonym">Hansenula fabianii</name>
    <dbReference type="NCBI Taxonomy" id="36022"/>
    <lineage>
        <taxon>Eukaryota</taxon>
        <taxon>Fungi</taxon>
        <taxon>Dikarya</taxon>
        <taxon>Ascomycota</taxon>
        <taxon>Saccharomycotina</taxon>
        <taxon>Saccharomycetes</taxon>
        <taxon>Phaffomycetales</taxon>
        <taxon>Phaffomycetaceae</taxon>
        <taxon>Cyberlindnera</taxon>
    </lineage>
</organism>
<feature type="compositionally biased region" description="Pro residues" evidence="1">
    <location>
        <begin position="440"/>
        <end position="449"/>
    </location>
</feature>
<name>A0A061BC83_CYBFA</name>
<feature type="compositionally biased region" description="Polar residues" evidence="1">
    <location>
        <begin position="215"/>
        <end position="224"/>
    </location>
</feature>
<gene>
    <name evidence="2" type="ORF">CYFA0S_33e00298g</name>
</gene>
<evidence type="ECO:0000313" key="2">
    <source>
        <dbReference type="EMBL" id="CDR47547.1"/>
    </source>
</evidence>